<dbReference type="Proteomes" id="UP000682877">
    <property type="component" value="Chromosome 7"/>
</dbReference>
<comment type="subunit">
    <text evidence="3">Homodimer.</text>
</comment>
<evidence type="ECO:0000256" key="5">
    <source>
        <dbReference type="ARBA" id="ARBA00022723"/>
    </source>
</evidence>
<dbReference type="CDD" id="cd01283">
    <property type="entry name" value="cytidine_deaminase"/>
    <property type="match status" value="6"/>
</dbReference>
<dbReference type="GO" id="GO:0004126">
    <property type="term" value="F:cytidine deaminase activity"/>
    <property type="evidence" value="ECO:0007669"/>
    <property type="project" value="UniProtKB-EC"/>
</dbReference>
<proteinExistence type="inferred from homology"/>
<feature type="domain" description="CMP/dCMP-type deaminase" evidence="8">
    <location>
        <begin position="177"/>
        <end position="299"/>
    </location>
</feature>
<accession>A0A8S2ARA2</accession>
<protein>
    <recommendedName>
        <fullName evidence="4">cytidine deaminase</fullName>
        <ecNumber evidence="4">3.5.4.5</ecNumber>
    </recommendedName>
</protein>
<dbReference type="Gene3D" id="3.40.140.10">
    <property type="entry name" value="Cytidine Deaminase, domain 2"/>
    <property type="match status" value="8"/>
</dbReference>
<feature type="domain" description="CMP/dCMP-type deaminase" evidence="8">
    <location>
        <begin position="328"/>
        <end position="456"/>
    </location>
</feature>
<evidence type="ECO:0000313" key="9">
    <source>
        <dbReference type="EMBL" id="CAE6169469.1"/>
    </source>
</evidence>
<dbReference type="NCBIfam" id="NF006537">
    <property type="entry name" value="PRK09027.1"/>
    <property type="match status" value="2"/>
</dbReference>
<dbReference type="GO" id="GO:0008270">
    <property type="term" value="F:zinc ion binding"/>
    <property type="evidence" value="ECO:0007669"/>
    <property type="project" value="InterPro"/>
</dbReference>
<dbReference type="PANTHER" id="PTHR11644:SF2">
    <property type="entry name" value="CYTIDINE DEAMINASE"/>
    <property type="match status" value="1"/>
</dbReference>
<evidence type="ECO:0000256" key="6">
    <source>
        <dbReference type="ARBA" id="ARBA00022801"/>
    </source>
</evidence>
<dbReference type="GO" id="GO:0046135">
    <property type="term" value="P:pyrimidine nucleoside catabolic process"/>
    <property type="evidence" value="ECO:0007669"/>
    <property type="project" value="UniProtKB-ARBA"/>
</dbReference>
<dbReference type="EMBL" id="LR999457">
    <property type="protein sequence ID" value="CAE6169469.1"/>
    <property type="molecule type" value="Genomic_DNA"/>
</dbReference>
<keyword evidence="6" id="KW-0378">Hydrolase</keyword>
<feature type="domain" description="CMP/dCMP-type deaminase" evidence="8">
    <location>
        <begin position="21"/>
        <end position="153"/>
    </location>
</feature>
<dbReference type="PROSITE" id="PS00903">
    <property type="entry name" value="CYT_DCMP_DEAMINASES_1"/>
    <property type="match status" value="3"/>
</dbReference>
<feature type="domain" description="CMP/dCMP-type deaminase" evidence="8">
    <location>
        <begin position="725"/>
        <end position="955"/>
    </location>
</feature>
<evidence type="ECO:0000313" key="10">
    <source>
        <dbReference type="Proteomes" id="UP000682877"/>
    </source>
</evidence>
<reference evidence="9" key="1">
    <citation type="submission" date="2021-01" db="EMBL/GenBank/DDBJ databases">
        <authorList>
            <person name="Bezrukov I."/>
        </authorList>
    </citation>
    <scope>NUCLEOTIDE SEQUENCE</scope>
</reference>
<dbReference type="SUPFAM" id="SSF53927">
    <property type="entry name" value="Cytidine deaminase-like"/>
    <property type="match status" value="8"/>
</dbReference>
<dbReference type="PANTHER" id="PTHR11644">
    <property type="entry name" value="CYTIDINE DEAMINASE"/>
    <property type="match status" value="1"/>
</dbReference>
<keyword evidence="10" id="KW-1185">Reference proteome</keyword>
<dbReference type="AlphaFoldDB" id="A0A8S2ARA2"/>
<dbReference type="GO" id="GO:0042803">
    <property type="term" value="F:protein homodimerization activity"/>
    <property type="evidence" value="ECO:0007669"/>
    <property type="project" value="UniProtKB-ARBA"/>
</dbReference>
<dbReference type="InterPro" id="IPR002125">
    <property type="entry name" value="CMP_dCMP_dom"/>
</dbReference>
<dbReference type="NCBIfam" id="TIGR01355">
    <property type="entry name" value="cyt_deam_dimer"/>
    <property type="match status" value="3"/>
</dbReference>
<dbReference type="InterPro" id="IPR016192">
    <property type="entry name" value="APOBEC/CMP_deaminase_Zn-bd"/>
</dbReference>
<feature type="domain" description="CMP/dCMP-type deaminase" evidence="8">
    <location>
        <begin position="982"/>
        <end position="1101"/>
    </location>
</feature>
<evidence type="ECO:0000256" key="1">
    <source>
        <dbReference type="ARBA" id="ARBA00001947"/>
    </source>
</evidence>
<comment type="cofactor">
    <cofactor evidence="1">
        <name>Zn(2+)</name>
        <dbReference type="ChEBI" id="CHEBI:29105"/>
    </cofactor>
</comment>
<evidence type="ECO:0000256" key="2">
    <source>
        <dbReference type="ARBA" id="ARBA00006576"/>
    </source>
</evidence>
<dbReference type="InterPro" id="IPR006263">
    <property type="entry name" value="Cyt_deam_dimer"/>
</dbReference>
<evidence type="ECO:0000259" key="8">
    <source>
        <dbReference type="PROSITE" id="PS51747"/>
    </source>
</evidence>
<sequence length="1101" mass="119868">MAQDQYKFVFTAKEAESEGVTEPFRLPNLITKAMSLARAPISRYKVGAVGRAPSGRIYLGVNVELPGLPLHHSIHAEQFLVTNLALNSEKGLHLLAVSISTDGNDFGAPCGNCRQFLMEMRNALDIQILLKSKHEEGSFRSLRFLLPDRFSPGSPLLLEKHDNCLTLSGSAGEICSSDCSHLKCKALAAANNSFSPYTNSPSGVALQDDDGKWYRGWYIESVASNPSLGPVQAALVDFVACGLGKGFDKIVEVVLVEKKNARVSQEGTAKMILDTIAAPNCDFKVFHCYEDLVKKMNYITIPEVENETMAQQYKFVFTTEEAASEGVTDHKKLPKLIEKARNLAKAPIKVGVIGRASSGRVYLGANVEFEGLSPSLSIHAEQFLIANLALNLEPKLTHLAVSHNGTVFHEPCYRCTHFLQEMTNAPQIEILLKNENDEDGSFKSLESHMPDKFGPESILPAEPSLLLVECDNRLALFNQDLYPLLKLVALQAAKKSYAPHSKCPSGVALICEGKVYRGWYIETVAYNISLGPVQAALVDFMARGEGKGFDKITRAVLVEKKDAKVRQEDTARTLLEKIAAPNCDFKTETMAQQLKFILTLEEAASKGVSTPSDFLKLKEDAVILARAPISGVQDAVLGLASSSRIFLGVNVEFEGLPLQHSISAEQFLVANLALNFEQELHACLLPSRFYLESFEEDVPLLLVPQNNRLALSDPVSAAEICANREHCSHPKCRAVTAANKSYAQYSNCPSGVALICEGEVYKGWCIESAAYNLSLGPVQAALVDFVARGEGKGFEMITGAVLVEMNDANTETMAQPSSFVITPKEAKSAGVSDPIHLPLQDPFVLAPFSTLEVIALGGGSSGRVFVGVNVEFPGLPLHHSIHAEQFLVANLALNSELKLNYLAVSPGGAPCGHCRQFLQEIREAPEIKIILTDENGDNESFVSLESLLPKRLGPDSLLPENVPRLLEPCYNGLTLAGPAVPYRYPDLKPAGLAAVNRSYAPYSKCPSGVALVDRQGSVYKGWYMESVAYNPSLGPVQAALVDYMLRCGGGDGGFKEIVGAVLVEKKDAEVRQEQTARMILETIAPNCDFKVFHCYEIPKEN</sequence>
<organism evidence="9 10">
    <name type="scientific">Arabidopsis arenosa</name>
    <name type="common">Sand rock-cress</name>
    <name type="synonym">Cardaminopsis arenosa</name>
    <dbReference type="NCBI Taxonomy" id="38785"/>
    <lineage>
        <taxon>Eukaryota</taxon>
        <taxon>Viridiplantae</taxon>
        <taxon>Streptophyta</taxon>
        <taxon>Embryophyta</taxon>
        <taxon>Tracheophyta</taxon>
        <taxon>Spermatophyta</taxon>
        <taxon>Magnoliopsida</taxon>
        <taxon>eudicotyledons</taxon>
        <taxon>Gunneridae</taxon>
        <taxon>Pentapetalae</taxon>
        <taxon>rosids</taxon>
        <taxon>malvids</taxon>
        <taxon>Brassicales</taxon>
        <taxon>Brassicaceae</taxon>
        <taxon>Camelineae</taxon>
        <taxon>Arabidopsis</taxon>
    </lineage>
</organism>
<keyword evidence="5" id="KW-0479">Metal-binding</keyword>
<name>A0A8S2ARA2_ARAAE</name>
<gene>
    <name evidence="9" type="ORF">AARE701A_LOCUS18126</name>
</gene>
<dbReference type="EC" id="3.5.4.5" evidence="4"/>
<dbReference type="PROSITE" id="PS51747">
    <property type="entry name" value="CYT_DCMP_DEAMINASES_2"/>
    <property type="match status" value="6"/>
</dbReference>
<dbReference type="GO" id="GO:0005829">
    <property type="term" value="C:cytosol"/>
    <property type="evidence" value="ECO:0007669"/>
    <property type="project" value="UniProtKB-ARBA"/>
</dbReference>
<dbReference type="FunFam" id="3.40.140.10:FF:000006">
    <property type="entry name" value="Cytidine deaminase"/>
    <property type="match status" value="3"/>
</dbReference>
<dbReference type="FunFam" id="3.40.140.10:FF:000041">
    <property type="entry name" value="Cytidine deaminase"/>
    <property type="match status" value="2"/>
</dbReference>
<dbReference type="InterPro" id="IPR013171">
    <property type="entry name" value="Cyd/dCyd_deaminase_Zn-bd"/>
</dbReference>
<keyword evidence="7" id="KW-0862">Zinc</keyword>
<feature type="domain" description="CMP/dCMP-type deaminase" evidence="8">
    <location>
        <begin position="480"/>
        <end position="598"/>
    </location>
</feature>
<dbReference type="InterPro" id="IPR050202">
    <property type="entry name" value="Cyt/Deoxycyt_deaminase"/>
</dbReference>
<evidence type="ECO:0000256" key="7">
    <source>
        <dbReference type="ARBA" id="ARBA00022833"/>
    </source>
</evidence>
<comment type="similarity">
    <text evidence="2">Belongs to the cytidine and deoxycytidylate deaminase family.</text>
</comment>
<dbReference type="Pfam" id="PF00383">
    <property type="entry name" value="dCMP_cyt_deam_1"/>
    <property type="match status" value="3"/>
</dbReference>
<evidence type="ECO:0000256" key="4">
    <source>
        <dbReference type="ARBA" id="ARBA00012783"/>
    </source>
</evidence>
<dbReference type="Pfam" id="PF08211">
    <property type="entry name" value="dCMP_cyt_deam_2"/>
    <property type="match status" value="4"/>
</dbReference>
<evidence type="ECO:0000256" key="3">
    <source>
        <dbReference type="ARBA" id="ARBA00011738"/>
    </source>
</evidence>
<dbReference type="InterPro" id="IPR016193">
    <property type="entry name" value="Cytidine_deaminase-like"/>
</dbReference>